<dbReference type="Proteomes" id="UP000298781">
    <property type="component" value="Chromosome"/>
</dbReference>
<feature type="compositionally biased region" description="Basic and acidic residues" evidence="1">
    <location>
        <begin position="176"/>
        <end position="186"/>
    </location>
</feature>
<evidence type="ECO:0000313" key="3">
    <source>
        <dbReference type="EMBL" id="QCI65647.1"/>
    </source>
</evidence>
<evidence type="ECO:0000259" key="2">
    <source>
        <dbReference type="Pfam" id="PF05257"/>
    </source>
</evidence>
<dbReference type="InterPro" id="IPR013423">
    <property type="entry name" value="CHP02594"/>
</dbReference>
<name>A0A4D7BCE3_9HYPH</name>
<dbReference type="KEGG" id="pstg:E8M01_16390"/>
<evidence type="ECO:0000256" key="1">
    <source>
        <dbReference type="SAM" id="MobiDB-lite"/>
    </source>
</evidence>
<sequence>MSKASAKAPHLDAWPLPPWLRAAIEEIGTAEVPGPKSNPRIVEYRKLSGINLPGDDGAVPWCAIFVNAMLAKAGVAGSGSGMARSFTSSPNFERLAAPVVGCITVFSSTRGPASGHVNIYTAENGIMFQGIGGNQNDEVSISMFPKSKLVGHFWPKGHPKPNAPFDQQVRLTRPLLPHERKAGRDV</sequence>
<keyword evidence="4" id="KW-1185">Reference proteome</keyword>
<feature type="region of interest" description="Disordered" evidence="1">
    <location>
        <begin position="159"/>
        <end position="186"/>
    </location>
</feature>
<organism evidence="3 4">
    <name type="scientific">Phreatobacter stygius</name>
    <dbReference type="NCBI Taxonomy" id="1940610"/>
    <lineage>
        <taxon>Bacteria</taxon>
        <taxon>Pseudomonadati</taxon>
        <taxon>Pseudomonadota</taxon>
        <taxon>Alphaproteobacteria</taxon>
        <taxon>Hyphomicrobiales</taxon>
        <taxon>Phreatobacteraceae</taxon>
        <taxon>Phreatobacter</taxon>
    </lineage>
</organism>
<dbReference type="OrthoDB" id="5395100at2"/>
<protein>
    <submittedName>
        <fullName evidence="3">TIGR02594 family protein</fullName>
    </submittedName>
</protein>
<dbReference type="InterPro" id="IPR007921">
    <property type="entry name" value="CHAP_dom"/>
</dbReference>
<dbReference type="RefSeq" id="WP_136961093.1">
    <property type="nucleotide sequence ID" value="NZ_CP039690.1"/>
</dbReference>
<proteinExistence type="predicted"/>
<dbReference type="NCBIfam" id="TIGR02594">
    <property type="entry name" value="TIGR02594 family protein"/>
    <property type="match status" value="1"/>
</dbReference>
<dbReference type="EMBL" id="CP039690">
    <property type="protein sequence ID" value="QCI65647.1"/>
    <property type="molecule type" value="Genomic_DNA"/>
</dbReference>
<dbReference type="Pfam" id="PF05257">
    <property type="entry name" value="CHAP"/>
    <property type="match status" value="1"/>
</dbReference>
<evidence type="ECO:0000313" key="4">
    <source>
        <dbReference type="Proteomes" id="UP000298781"/>
    </source>
</evidence>
<dbReference type="AlphaFoldDB" id="A0A4D7BCE3"/>
<feature type="domain" description="Peptidase C51" evidence="2">
    <location>
        <begin position="55"/>
        <end position="134"/>
    </location>
</feature>
<gene>
    <name evidence="3" type="ORF">E8M01_16390</name>
</gene>
<accession>A0A4D7BCE3</accession>
<reference evidence="3 4" key="1">
    <citation type="submission" date="2019-04" db="EMBL/GenBank/DDBJ databases">
        <title>Phreatobacter aquaticus sp. nov.</title>
        <authorList>
            <person name="Choi A."/>
        </authorList>
    </citation>
    <scope>NUCLEOTIDE SEQUENCE [LARGE SCALE GENOMIC DNA]</scope>
    <source>
        <strain evidence="3 4">KCTC 52518</strain>
    </source>
</reference>